<dbReference type="EMBL" id="JBHTBF010000003">
    <property type="protein sequence ID" value="MFC7319101.1"/>
    <property type="molecule type" value="Genomic_DNA"/>
</dbReference>
<accession>A0ABD6AFK9</accession>
<dbReference type="InterPro" id="IPR000073">
    <property type="entry name" value="AB_hydrolase_1"/>
</dbReference>
<dbReference type="GO" id="GO:0016787">
    <property type="term" value="F:hydrolase activity"/>
    <property type="evidence" value="ECO:0007669"/>
    <property type="project" value="UniProtKB-KW"/>
</dbReference>
<protein>
    <submittedName>
        <fullName evidence="2">Alpha/beta fold hydrolase</fullName>
    </submittedName>
</protein>
<sequence length="272" mass="29996">MADDGITAGYVAIDGVRTFYEETGPDDGEDVVLVHTAGADSLEWRYVLPELGANGYHAYTLDLPGHGKSLPHPDGHLANMHAIAEFVWSFADAVGVDAPVVAGCSIGGDVVLDLAAHHADSLTGVVCLEGALRTPTYPEGFLAMMETASGMPAFERFYHHASIHCHGEDAIRERVEEHAFFHQHAIQEVTHADLTAWNKHDVRERADEITCPVLYVYGEYDYFLPREYVEETADALPSCQLLTMEGIGHYPMLESDQFVDEMLSFLEQSSDR</sequence>
<keyword evidence="2" id="KW-0378">Hydrolase</keyword>
<dbReference type="AlphaFoldDB" id="A0ABD6AFK9"/>
<evidence type="ECO:0000259" key="1">
    <source>
        <dbReference type="Pfam" id="PF00561"/>
    </source>
</evidence>
<organism evidence="2 3">
    <name type="scientific">Halomarina halobia</name>
    <dbReference type="NCBI Taxonomy" id="3033386"/>
    <lineage>
        <taxon>Archaea</taxon>
        <taxon>Methanobacteriati</taxon>
        <taxon>Methanobacteriota</taxon>
        <taxon>Stenosarchaea group</taxon>
        <taxon>Halobacteria</taxon>
        <taxon>Halobacteriales</taxon>
        <taxon>Natronomonadaceae</taxon>
        <taxon>Halomarina</taxon>
    </lineage>
</organism>
<comment type="caution">
    <text evidence="2">The sequence shown here is derived from an EMBL/GenBank/DDBJ whole genome shotgun (WGS) entry which is preliminary data.</text>
</comment>
<dbReference type="InterPro" id="IPR050266">
    <property type="entry name" value="AB_hydrolase_sf"/>
</dbReference>
<dbReference type="PANTHER" id="PTHR43798">
    <property type="entry name" value="MONOACYLGLYCEROL LIPASE"/>
    <property type="match status" value="1"/>
</dbReference>
<evidence type="ECO:0000313" key="2">
    <source>
        <dbReference type="EMBL" id="MFC7319101.1"/>
    </source>
</evidence>
<dbReference type="Gene3D" id="3.40.50.1820">
    <property type="entry name" value="alpha/beta hydrolase"/>
    <property type="match status" value="1"/>
</dbReference>
<dbReference type="InterPro" id="IPR029058">
    <property type="entry name" value="AB_hydrolase_fold"/>
</dbReference>
<dbReference type="RefSeq" id="WP_379794796.1">
    <property type="nucleotide sequence ID" value="NZ_JBHTBF010000003.1"/>
</dbReference>
<feature type="domain" description="AB hydrolase-1" evidence="1">
    <location>
        <begin position="31"/>
        <end position="255"/>
    </location>
</feature>
<keyword evidence="3" id="KW-1185">Reference proteome</keyword>
<reference evidence="2 3" key="1">
    <citation type="journal article" date="2019" name="Int. J. Syst. Evol. Microbiol.">
        <title>The Global Catalogue of Microorganisms (GCM) 10K type strain sequencing project: providing services to taxonomists for standard genome sequencing and annotation.</title>
        <authorList>
            <consortium name="The Broad Institute Genomics Platform"/>
            <consortium name="The Broad Institute Genome Sequencing Center for Infectious Disease"/>
            <person name="Wu L."/>
            <person name="Ma J."/>
        </authorList>
    </citation>
    <scope>NUCLEOTIDE SEQUENCE [LARGE SCALE GENOMIC DNA]</scope>
    <source>
        <strain evidence="2 3">PSR21</strain>
    </source>
</reference>
<dbReference type="Proteomes" id="UP001596547">
    <property type="component" value="Unassembled WGS sequence"/>
</dbReference>
<dbReference type="Pfam" id="PF00561">
    <property type="entry name" value="Abhydrolase_1"/>
    <property type="match status" value="1"/>
</dbReference>
<evidence type="ECO:0000313" key="3">
    <source>
        <dbReference type="Proteomes" id="UP001596547"/>
    </source>
</evidence>
<name>A0ABD6AFK9_9EURY</name>
<gene>
    <name evidence="2" type="ORF">ACFQPE_20235</name>
</gene>
<proteinExistence type="predicted"/>
<dbReference type="SUPFAM" id="SSF53474">
    <property type="entry name" value="alpha/beta-Hydrolases"/>
    <property type="match status" value="1"/>
</dbReference>